<dbReference type="SFLD" id="SFLDG01386">
    <property type="entry name" value="main_SPASM_domain-containing"/>
    <property type="match status" value="1"/>
</dbReference>
<keyword evidence="6" id="KW-0408">Iron</keyword>
<dbReference type="InterPro" id="IPR000385">
    <property type="entry name" value="MoaA_NifB_PqqE_Fe-S-bd_CS"/>
</dbReference>
<dbReference type="PANTHER" id="PTHR11228:SF7">
    <property type="entry name" value="PQQA PEPTIDE CYCLASE"/>
    <property type="match status" value="1"/>
</dbReference>
<dbReference type="GO" id="GO:0051539">
    <property type="term" value="F:4 iron, 4 sulfur cluster binding"/>
    <property type="evidence" value="ECO:0007669"/>
    <property type="project" value="UniProtKB-KW"/>
</dbReference>
<dbReference type="SFLD" id="SFLDG01067">
    <property type="entry name" value="SPASM/twitch_domain_containing"/>
    <property type="match status" value="1"/>
</dbReference>
<evidence type="ECO:0000256" key="1">
    <source>
        <dbReference type="ARBA" id="ARBA00001966"/>
    </source>
</evidence>
<evidence type="ECO:0000313" key="9">
    <source>
        <dbReference type="EMBL" id="AVF28455.1"/>
    </source>
</evidence>
<evidence type="ECO:0000256" key="3">
    <source>
        <dbReference type="ARBA" id="ARBA00022691"/>
    </source>
</evidence>
<dbReference type="STRING" id="147375.BXP28_15175"/>
<dbReference type="InterPro" id="IPR050377">
    <property type="entry name" value="Radical_SAM_PqqE_MftC-like"/>
</dbReference>
<dbReference type="RefSeq" id="WP_077996220.1">
    <property type="nucleotide sequence ID" value="NZ_CP019655.1"/>
</dbReference>
<dbReference type="InterPro" id="IPR007197">
    <property type="entry name" value="rSAM"/>
</dbReference>
<dbReference type="Pfam" id="PF13186">
    <property type="entry name" value="SPASM"/>
    <property type="match status" value="1"/>
</dbReference>
<dbReference type="CDD" id="cd01335">
    <property type="entry name" value="Radical_SAM"/>
    <property type="match status" value="1"/>
</dbReference>
<dbReference type="EMBL" id="CP019655">
    <property type="protein sequence ID" value="AVF28455.1"/>
    <property type="molecule type" value="Genomic_DNA"/>
</dbReference>
<dbReference type="PANTHER" id="PTHR11228">
    <property type="entry name" value="RADICAL SAM DOMAIN PROTEIN"/>
    <property type="match status" value="1"/>
</dbReference>
<keyword evidence="3" id="KW-0949">S-adenosyl-L-methionine</keyword>
<proteinExistence type="predicted"/>
<dbReference type="GO" id="GO:0046872">
    <property type="term" value="F:metal ion binding"/>
    <property type="evidence" value="ECO:0007669"/>
    <property type="project" value="UniProtKB-KW"/>
</dbReference>
<keyword evidence="2" id="KW-0004">4Fe-4S</keyword>
<protein>
    <submittedName>
        <fullName evidence="9">Molybdenum cofactor biosynthesis protein A</fullName>
    </submittedName>
</protein>
<organism evidence="9 10">
    <name type="scientific">Paenibacillus larvae subsp. larvae</name>
    <dbReference type="NCBI Taxonomy" id="147375"/>
    <lineage>
        <taxon>Bacteria</taxon>
        <taxon>Bacillati</taxon>
        <taxon>Bacillota</taxon>
        <taxon>Bacilli</taxon>
        <taxon>Bacillales</taxon>
        <taxon>Paenibacillaceae</taxon>
        <taxon>Paenibacillus</taxon>
    </lineage>
</organism>
<evidence type="ECO:0000313" key="10">
    <source>
        <dbReference type="Proteomes" id="UP000239833"/>
    </source>
</evidence>
<reference evidence="10" key="1">
    <citation type="submission" date="2017-02" db="EMBL/GenBank/DDBJ databases">
        <title>Delineation of Paenibacillus larvae strains originating from foulbrood outbreaks.</title>
        <authorList>
            <person name="Beims H."/>
            <person name="Bunk B."/>
            <person name="Sproeer C."/>
            <person name="Mohr K.I."/>
            <person name="Pradella S."/>
            <person name="Guenther G."/>
            <person name="Rohde M."/>
            <person name="von der Ohe W."/>
            <person name="Steinert M."/>
        </authorList>
    </citation>
    <scope>NUCLEOTIDE SEQUENCE [LARGE SCALE GENOMIC DNA]</scope>
    <source>
        <strain evidence="10">Eric_III</strain>
    </source>
</reference>
<dbReference type="Proteomes" id="UP000239833">
    <property type="component" value="Chromosome"/>
</dbReference>
<dbReference type="PROSITE" id="PS01305">
    <property type="entry name" value="MOAA_NIFB_PQQE"/>
    <property type="match status" value="1"/>
</dbReference>
<name>A0A2L1UJC8_9BACL</name>
<evidence type="ECO:0000259" key="8">
    <source>
        <dbReference type="PROSITE" id="PS51918"/>
    </source>
</evidence>
<keyword evidence="4" id="KW-0479">Metal-binding</keyword>
<dbReference type="SFLD" id="SFLDS00029">
    <property type="entry name" value="Radical_SAM"/>
    <property type="match status" value="1"/>
</dbReference>
<dbReference type="InterPro" id="IPR058240">
    <property type="entry name" value="rSAM_sf"/>
</dbReference>
<dbReference type="InterPro" id="IPR023885">
    <property type="entry name" value="4Fe4S-binding_SPASM_dom"/>
</dbReference>
<evidence type="ECO:0000256" key="2">
    <source>
        <dbReference type="ARBA" id="ARBA00022485"/>
    </source>
</evidence>
<keyword evidence="5" id="KW-0560">Oxidoreductase</keyword>
<dbReference type="GeneID" id="64220698"/>
<evidence type="ECO:0000256" key="7">
    <source>
        <dbReference type="ARBA" id="ARBA00023014"/>
    </source>
</evidence>
<evidence type="ECO:0000256" key="6">
    <source>
        <dbReference type="ARBA" id="ARBA00023004"/>
    </source>
</evidence>
<evidence type="ECO:0000256" key="4">
    <source>
        <dbReference type="ARBA" id="ARBA00022723"/>
    </source>
</evidence>
<dbReference type="CDD" id="cd21109">
    <property type="entry name" value="SPASM"/>
    <property type="match status" value="1"/>
</dbReference>
<dbReference type="Gene3D" id="3.20.20.70">
    <property type="entry name" value="Aldolase class I"/>
    <property type="match status" value="1"/>
</dbReference>
<feature type="domain" description="Radical SAM core" evidence="8">
    <location>
        <begin position="101"/>
        <end position="321"/>
    </location>
</feature>
<accession>A0A2L1UJC8</accession>
<keyword evidence="7" id="KW-0411">Iron-sulfur</keyword>
<dbReference type="Pfam" id="PF04055">
    <property type="entry name" value="Radical_SAM"/>
    <property type="match status" value="1"/>
</dbReference>
<dbReference type="InterPro" id="IPR013785">
    <property type="entry name" value="Aldolase_TIM"/>
</dbReference>
<dbReference type="AlphaFoldDB" id="A0A2L1UJC8"/>
<dbReference type="SUPFAM" id="SSF102114">
    <property type="entry name" value="Radical SAM enzymes"/>
    <property type="match status" value="1"/>
</dbReference>
<dbReference type="NCBIfam" id="TIGR04403">
    <property type="entry name" value="rSAM_skfB"/>
    <property type="match status" value="1"/>
</dbReference>
<sequence>METETEQQAGPEFFIHLQPQGALLVEKRSMYYFRLSGEAVEIALLLARNKSIRRTANILSMTKGSKITEEDLLAQLSAHPLTDTWKNGIEGRLPVYGSTRSYVPISCTLQLTNGCNLSCSFCYASSGKRLENELATDEWLQILKKLAAVGVNDVTLTGGEARLAKGFKHILTAASSLFTSVHLFSNGLNWRDDEIELIQNLGNVFVQVSIDGTPEIHNLLRERQGAYEETFNNIKRMASAHINCLVAMTVNPKNFHTVKDVVKDSVNAGARIFRAGITLPVGRAEGFSFGLTDEQYSCVNQQLKESSRLYGEQIYISNWEEDDHDGCTDFCTPGYLQWYIRADGVVTPCQVESESLGHILRDSIGDIGNPERLKRIKETAKSCNCIRKVKLPEDVDLPYVYTGK</sequence>
<comment type="cofactor">
    <cofactor evidence="1">
        <name>[4Fe-4S] cluster</name>
        <dbReference type="ChEBI" id="CHEBI:49883"/>
    </cofactor>
</comment>
<dbReference type="InterPro" id="IPR030915">
    <property type="entry name" value="rSAM_SkfB"/>
</dbReference>
<evidence type="ECO:0000256" key="5">
    <source>
        <dbReference type="ARBA" id="ARBA00023002"/>
    </source>
</evidence>
<dbReference type="PROSITE" id="PS51918">
    <property type="entry name" value="RADICAL_SAM"/>
    <property type="match status" value="1"/>
</dbReference>
<dbReference type="GO" id="GO:0016491">
    <property type="term" value="F:oxidoreductase activity"/>
    <property type="evidence" value="ECO:0007669"/>
    <property type="project" value="UniProtKB-KW"/>
</dbReference>
<gene>
    <name evidence="9" type="primary">moaA1_2</name>
    <name evidence="9" type="ORF">ERICIII_04396</name>
</gene>